<keyword evidence="1" id="KW-0808">Transferase</keyword>
<dbReference type="GO" id="GO:0016765">
    <property type="term" value="F:transferase activity, transferring alkyl or aryl (other than methyl) groups"/>
    <property type="evidence" value="ECO:0007669"/>
    <property type="project" value="InterPro"/>
</dbReference>
<feature type="non-terminal residue" evidence="3">
    <location>
        <position position="73"/>
    </location>
</feature>
<sequence>MKARIRFTEQLRGTLNPPSSKNYTTRYLLVAALADGESVVHYPAQSQDADALLRCLVDLGAGICEEIDDSGGR</sequence>
<reference evidence="3" key="1">
    <citation type="submission" date="2018-05" db="EMBL/GenBank/DDBJ databases">
        <authorList>
            <person name="Lanie J.A."/>
            <person name="Ng W.-L."/>
            <person name="Kazmierczak K.M."/>
            <person name="Andrzejewski T.M."/>
            <person name="Davidsen T.M."/>
            <person name="Wayne K.J."/>
            <person name="Tettelin H."/>
            <person name="Glass J.I."/>
            <person name="Rusch D."/>
            <person name="Podicherti R."/>
            <person name="Tsui H.-C.T."/>
            <person name="Winkler M.E."/>
        </authorList>
    </citation>
    <scope>NUCLEOTIDE SEQUENCE</scope>
</reference>
<organism evidence="3">
    <name type="scientific">marine metagenome</name>
    <dbReference type="NCBI Taxonomy" id="408172"/>
    <lineage>
        <taxon>unclassified sequences</taxon>
        <taxon>metagenomes</taxon>
        <taxon>ecological metagenomes</taxon>
    </lineage>
</organism>
<dbReference type="InterPro" id="IPR001986">
    <property type="entry name" value="Enolpyruvate_Tfrase_dom"/>
</dbReference>
<protein>
    <recommendedName>
        <fullName evidence="2">Enolpyruvate transferase domain-containing protein</fullName>
    </recommendedName>
</protein>
<dbReference type="SUPFAM" id="SSF55205">
    <property type="entry name" value="EPT/RTPC-like"/>
    <property type="match status" value="1"/>
</dbReference>
<gene>
    <name evidence="3" type="ORF">METZ01_LOCUS494475</name>
</gene>
<dbReference type="InterPro" id="IPR013792">
    <property type="entry name" value="RNA3'P_cycl/enolpyr_Trfase_a/b"/>
</dbReference>
<dbReference type="InterPro" id="IPR036968">
    <property type="entry name" value="Enolpyruvate_Tfrase_sf"/>
</dbReference>
<dbReference type="AlphaFoldDB" id="A0A383DB93"/>
<dbReference type="Gene3D" id="3.65.10.10">
    <property type="entry name" value="Enolpyruvate transferase domain"/>
    <property type="match status" value="2"/>
</dbReference>
<accession>A0A383DB93</accession>
<evidence type="ECO:0000259" key="2">
    <source>
        <dbReference type="Pfam" id="PF00275"/>
    </source>
</evidence>
<evidence type="ECO:0000256" key="1">
    <source>
        <dbReference type="ARBA" id="ARBA00022679"/>
    </source>
</evidence>
<dbReference type="Pfam" id="PF00275">
    <property type="entry name" value="EPSP_synthase"/>
    <property type="match status" value="1"/>
</dbReference>
<proteinExistence type="predicted"/>
<feature type="domain" description="Enolpyruvate transferase" evidence="2">
    <location>
        <begin position="8"/>
        <end position="66"/>
    </location>
</feature>
<evidence type="ECO:0000313" key="3">
    <source>
        <dbReference type="EMBL" id="SVE41621.1"/>
    </source>
</evidence>
<name>A0A383DB93_9ZZZZ</name>
<dbReference type="EMBL" id="UINC01215769">
    <property type="protein sequence ID" value="SVE41621.1"/>
    <property type="molecule type" value="Genomic_DNA"/>
</dbReference>